<dbReference type="GO" id="GO:0003677">
    <property type="term" value="F:DNA binding"/>
    <property type="evidence" value="ECO:0007669"/>
    <property type="project" value="UniProtKB-KW"/>
</dbReference>
<keyword evidence="3" id="KW-0804">Transcription</keyword>
<evidence type="ECO:0000256" key="2">
    <source>
        <dbReference type="ARBA" id="ARBA00023125"/>
    </source>
</evidence>
<dbReference type="Gene3D" id="1.10.10.10">
    <property type="entry name" value="Winged helix-like DNA-binding domain superfamily/Winged helix DNA-binding domain"/>
    <property type="match status" value="1"/>
</dbReference>
<dbReference type="InterPro" id="IPR036390">
    <property type="entry name" value="WH_DNA-bd_sf"/>
</dbReference>
<keyword evidence="6" id="KW-1185">Reference proteome</keyword>
<dbReference type="Proteomes" id="UP000283255">
    <property type="component" value="Unassembled WGS sequence"/>
</dbReference>
<dbReference type="SUPFAM" id="SSF46785">
    <property type="entry name" value="Winged helix' DNA-binding domain"/>
    <property type="match status" value="1"/>
</dbReference>
<dbReference type="InterPro" id="IPR036388">
    <property type="entry name" value="WH-like_DNA-bd_sf"/>
</dbReference>
<proteinExistence type="predicted"/>
<dbReference type="PROSITE" id="PS51118">
    <property type="entry name" value="HTH_HXLR"/>
    <property type="match status" value="1"/>
</dbReference>
<evidence type="ECO:0000313" key="5">
    <source>
        <dbReference type="EMBL" id="RJG47429.1"/>
    </source>
</evidence>
<organism evidence="5 6">
    <name type="scientific">Motilimonas pumila</name>
    <dbReference type="NCBI Taxonomy" id="2303987"/>
    <lineage>
        <taxon>Bacteria</taxon>
        <taxon>Pseudomonadati</taxon>
        <taxon>Pseudomonadota</taxon>
        <taxon>Gammaproteobacteria</taxon>
        <taxon>Alteromonadales</taxon>
        <taxon>Alteromonadales genera incertae sedis</taxon>
        <taxon>Motilimonas</taxon>
    </lineage>
</organism>
<evidence type="ECO:0000256" key="1">
    <source>
        <dbReference type="ARBA" id="ARBA00023015"/>
    </source>
</evidence>
<dbReference type="AlphaFoldDB" id="A0A418YE83"/>
<accession>A0A418YE83</accession>
<dbReference type="EMBL" id="QZCH01000013">
    <property type="protein sequence ID" value="RJG47429.1"/>
    <property type="molecule type" value="Genomic_DNA"/>
</dbReference>
<comment type="caution">
    <text evidence="5">The sequence shown here is derived from an EMBL/GenBank/DDBJ whole genome shotgun (WGS) entry which is preliminary data.</text>
</comment>
<dbReference type="PANTHER" id="PTHR33204">
    <property type="entry name" value="TRANSCRIPTIONAL REGULATOR, MARR FAMILY"/>
    <property type="match status" value="1"/>
</dbReference>
<reference evidence="5 6" key="2">
    <citation type="submission" date="2019-01" db="EMBL/GenBank/DDBJ databases">
        <title>Motilimonas pumilus sp. nov., isolated from the gut of sea cucumber (Apostichopus japonicus).</title>
        <authorList>
            <person name="Wang F.-Q."/>
            <person name="Ren L.-H."/>
            <person name="Lin Y.-W."/>
            <person name="Sun G.-H."/>
            <person name="Du Z.-J."/>
            <person name="Zhao J.-X."/>
            <person name="Liu X.-J."/>
            <person name="Liu L.-J."/>
        </authorList>
    </citation>
    <scope>NUCLEOTIDE SEQUENCE [LARGE SCALE GENOMIC DNA]</scope>
    <source>
        <strain evidence="5 6">PLHSC7-2</strain>
    </source>
</reference>
<evidence type="ECO:0000256" key="3">
    <source>
        <dbReference type="ARBA" id="ARBA00023163"/>
    </source>
</evidence>
<reference evidence="5 6" key="1">
    <citation type="submission" date="2018-09" db="EMBL/GenBank/DDBJ databases">
        <authorList>
            <person name="Wang F."/>
        </authorList>
    </citation>
    <scope>NUCLEOTIDE SEQUENCE [LARGE SCALE GENOMIC DNA]</scope>
    <source>
        <strain evidence="5 6">PLHSC7-2</strain>
    </source>
</reference>
<keyword evidence="1" id="KW-0805">Transcription regulation</keyword>
<evidence type="ECO:0000313" key="6">
    <source>
        <dbReference type="Proteomes" id="UP000283255"/>
    </source>
</evidence>
<evidence type="ECO:0000259" key="4">
    <source>
        <dbReference type="PROSITE" id="PS51118"/>
    </source>
</evidence>
<protein>
    <submittedName>
        <fullName evidence="5">Transcriptional regulator</fullName>
    </submittedName>
</protein>
<dbReference type="PANTHER" id="PTHR33204:SF29">
    <property type="entry name" value="TRANSCRIPTIONAL REGULATOR"/>
    <property type="match status" value="1"/>
</dbReference>
<dbReference type="Pfam" id="PF01638">
    <property type="entry name" value="HxlR"/>
    <property type="match status" value="1"/>
</dbReference>
<dbReference type="OrthoDB" id="9807069at2"/>
<dbReference type="InterPro" id="IPR002577">
    <property type="entry name" value="HTH_HxlR"/>
</dbReference>
<feature type="domain" description="HTH hxlR-type" evidence="4">
    <location>
        <begin position="27"/>
        <end position="125"/>
    </location>
</feature>
<gene>
    <name evidence="5" type="ORF">D1Z90_10985</name>
</gene>
<keyword evidence="2" id="KW-0238">DNA-binding</keyword>
<sequence length="126" mass="14033">MAESLALTTEKKCEGNLNQSGLDVDECPVVTAIDVIGGKWKVIILYNLRDNTLRFGELKKLIPHISQKTLTTQLRSLEADKLVARKVYAEVPPRVEYTATPLAEQLGPVLDALCQWGQAYRQAHQS</sequence>
<name>A0A418YE83_9GAMM</name>
<dbReference type="RefSeq" id="WP_119910809.1">
    <property type="nucleotide sequence ID" value="NZ_QZCH01000013.1"/>
</dbReference>